<accession>A0A1S1RLR8</accession>
<organism evidence="1 2">
    <name type="scientific">Parafrankia colletiae</name>
    <dbReference type="NCBI Taxonomy" id="573497"/>
    <lineage>
        <taxon>Bacteria</taxon>
        <taxon>Bacillati</taxon>
        <taxon>Actinomycetota</taxon>
        <taxon>Actinomycetes</taxon>
        <taxon>Frankiales</taxon>
        <taxon>Frankiaceae</taxon>
        <taxon>Parafrankia</taxon>
    </lineage>
</organism>
<dbReference type="RefSeq" id="WP_071081773.1">
    <property type="nucleotide sequence ID" value="NZ_MBLM01000002.1"/>
</dbReference>
<proteinExistence type="predicted"/>
<evidence type="ECO:0000313" key="2">
    <source>
        <dbReference type="Proteomes" id="UP000179627"/>
    </source>
</evidence>
<sequence length="127" mass="14077">MEFEPRGLYADDPDDIHPEEAIDRRVLLWRLPQVESEVVNHPKAVPLLDDDWSSSLSSGWFVIDRNSDFRWDCSLSGLSVVEKAIRTHGTLLLFGGPNAGDDIEAAAASQALYGGRLPPAGERDEFL</sequence>
<dbReference type="EMBL" id="MBLM01000002">
    <property type="protein sequence ID" value="OHV46222.1"/>
    <property type="molecule type" value="Genomic_DNA"/>
</dbReference>
<dbReference type="AlphaFoldDB" id="A0A1S1RLR8"/>
<evidence type="ECO:0000313" key="1">
    <source>
        <dbReference type="EMBL" id="OHV46222.1"/>
    </source>
</evidence>
<keyword evidence="2" id="KW-1185">Reference proteome</keyword>
<name>A0A1S1RLR8_9ACTN</name>
<comment type="caution">
    <text evidence="1">The sequence shown here is derived from an EMBL/GenBank/DDBJ whole genome shotgun (WGS) entry which is preliminary data.</text>
</comment>
<protein>
    <submittedName>
        <fullName evidence="1">Uncharacterized protein</fullName>
    </submittedName>
</protein>
<dbReference type="Proteomes" id="UP000179627">
    <property type="component" value="Unassembled WGS sequence"/>
</dbReference>
<gene>
    <name evidence="1" type="ORF">CC117_00775</name>
</gene>
<reference evidence="2" key="1">
    <citation type="submission" date="2016-07" db="EMBL/GenBank/DDBJ databases">
        <title>Sequence Frankia sp. strain CcI1.17.</title>
        <authorList>
            <person name="Ghodhbane-Gtari F."/>
            <person name="Swanson E."/>
            <person name="Gueddou A."/>
            <person name="Morris K."/>
            <person name="Hezbri K."/>
            <person name="Ktari A."/>
            <person name="Nouioui I."/>
            <person name="Abebe-Akele F."/>
            <person name="Simpson S."/>
            <person name="Thomas K."/>
            <person name="Gtari M."/>
            <person name="Tisa L.S."/>
            <person name="Hurst S."/>
        </authorList>
    </citation>
    <scope>NUCLEOTIDE SEQUENCE [LARGE SCALE GENOMIC DNA]</scope>
    <source>
        <strain evidence="2">Cc1.17</strain>
    </source>
</reference>